<feature type="non-terminal residue" evidence="2">
    <location>
        <position position="1"/>
    </location>
</feature>
<comment type="caution">
    <text evidence="2">The sequence shown here is derived from an EMBL/GenBank/DDBJ whole genome shotgun (WGS) entry which is preliminary data.</text>
</comment>
<dbReference type="Proteomes" id="UP000266723">
    <property type="component" value="Unassembled WGS sequence"/>
</dbReference>
<evidence type="ECO:0000313" key="2">
    <source>
        <dbReference type="EMBL" id="KAF3575643.1"/>
    </source>
</evidence>
<proteinExistence type="predicted"/>
<gene>
    <name evidence="2" type="ORF">DY000_02028368</name>
</gene>
<dbReference type="EMBL" id="QGKV02000649">
    <property type="protein sequence ID" value="KAF3575643.1"/>
    <property type="molecule type" value="Genomic_DNA"/>
</dbReference>
<sequence>FEGLGMARRVEGRNRFRDFFLCSLPVAFIMAFVYVLVSSSIFGFYAPHIQSPFDNKESNFIDKDLGWREKAALESFPSLFSKEASMLDALNGTTATTSDSDTLSIDAIRKKEPSLSWRVEDEVESFEDQMVNNFGHGTWTREGGGQVLNDTPEKLYQRRMRQERREKRAKELMNKDNHQALEKAAIQRSKSIDSVAPGNYSIWRNDYRKGKNFEDLLHLLQDQIIMVRVYTSLAKTTNNIALHKELEAKLALMDEEQEESTNIDQQQR</sequence>
<keyword evidence="3" id="KW-1185">Reference proteome</keyword>
<keyword evidence="1" id="KW-0472">Membrane</keyword>
<accession>A0ABQ7DC78</accession>
<dbReference type="Pfam" id="PF25557">
    <property type="entry name" value="GAUT_1"/>
    <property type="match status" value="1"/>
</dbReference>
<name>A0ABQ7DC78_BRACR</name>
<keyword evidence="1" id="KW-0812">Transmembrane</keyword>
<organism evidence="2 3">
    <name type="scientific">Brassica cretica</name>
    <name type="common">Mustard</name>
    <dbReference type="NCBI Taxonomy" id="69181"/>
    <lineage>
        <taxon>Eukaryota</taxon>
        <taxon>Viridiplantae</taxon>
        <taxon>Streptophyta</taxon>
        <taxon>Embryophyta</taxon>
        <taxon>Tracheophyta</taxon>
        <taxon>Spermatophyta</taxon>
        <taxon>Magnoliopsida</taxon>
        <taxon>eudicotyledons</taxon>
        <taxon>Gunneridae</taxon>
        <taxon>Pentapetalae</taxon>
        <taxon>rosids</taxon>
        <taxon>malvids</taxon>
        <taxon>Brassicales</taxon>
        <taxon>Brassicaceae</taxon>
        <taxon>Brassiceae</taxon>
        <taxon>Brassica</taxon>
    </lineage>
</organism>
<feature type="transmembrane region" description="Helical" evidence="1">
    <location>
        <begin position="20"/>
        <end position="46"/>
    </location>
</feature>
<keyword evidence="1" id="KW-1133">Transmembrane helix</keyword>
<evidence type="ECO:0000313" key="3">
    <source>
        <dbReference type="Proteomes" id="UP000266723"/>
    </source>
</evidence>
<evidence type="ECO:0000256" key="1">
    <source>
        <dbReference type="SAM" id="Phobius"/>
    </source>
</evidence>
<reference evidence="2 3" key="1">
    <citation type="journal article" date="2020" name="BMC Genomics">
        <title>Intraspecific diversification of the crop wild relative Brassica cretica Lam. using demographic model selection.</title>
        <authorList>
            <person name="Kioukis A."/>
            <person name="Michalopoulou V.A."/>
            <person name="Briers L."/>
            <person name="Pirintsos S."/>
            <person name="Studholme D.J."/>
            <person name="Pavlidis P."/>
            <person name="Sarris P.F."/>
        </authorList>
    </citation>
    <scope>NUCLEOTIDE SEQUENCE [LARGE SCALE GENOMIC DNA]</scope>
    <source>
        <strain evidence="3">cv. PFS-1207/04</strain>
    </source>
</reference>
<protein>
    <submittedName>
        <fullName evidence="2">Uncharacterized protein</fullName>
    </submittedName>
</protein>